<organism evidence="1 2">
    <name type="scientific">Cupriavidus lacunae</name>
    <dbReference type="NCBI Taxonomy" id="2666307"/>
    <lineage>
        <taxon>Bacteria</taxon>
        <taxon>Pseudomonadati</taxon>
        <taxon>Pseudomonadota</taxon>
        <taxon>Betaproteobacteria</taxon>
        <taxon>Burkholderiales</taxon>
        <taxon>Burkholderiaceae</taxon>
        <taxon>Cupriavidus</taxon>
    </lineage>
</organism>
<evidence type="ECO:0000313" key="2">
    <source>
        <dbReference type="Proteomes" id="UP000255165"/>
    </source>
</evidence>
<gene>
    <name evidence="1" type="ORF">DN412_27205</name>
</gene>
<protein>
    <submittedName>
        <fullName evidence="1">Uncharacterized protein</fullName>
    </submittedName>
</protein>
<dbReference type="Proteomes" id="UP000255165">
    <property type="component" value="Unassembled WGS sequence"/>
</dbReference>
<dbReference type="RefSeq" id="WP_115214422.1">
    <property type="nucleotide sequence ID" value="NZ_QKWJ01000045.1"/>
</dbReference>
<name>A0A370NP15_9BURK</name>
<dbReference type="AlphaFoldDB" id="A0A370NP15"/>
<keyword evidence="2" id="KW-1185">Reference proteome</keyword>
<proteinExistence type="predicted"/>
<reference evidence="2" key="1">
    <citation type="submission" date="2018-06" db="EMBL/GenBank/DDBJ databases">
        <authorList>
            <person name="Feng T."/>
            <person name="Jeon C.O."/>
        </authorList>
    </citation>
    <scope>NUCLEOTIDE SEQUENCE [LARGE SCALE GENOMIC DNA]</scope>
    <source>
        <strain evidence="2">S23</strain>
    </source>
</reference>
<sequence>MTVKQYGSSIEGTANDVAFALNRLRGAGIQIICPTDTDLRKVACQILGVSDDVGIESHVDGLAQSIVEASQTEVGIEQR</sequence>
<evidence type="ECO:0000313" key="1">
    <source>
        <dbReference type="EMBL" id="RDK07268.1"/>
    </source>
</evidence>
<accession>A0A370NP15</accession>
<comment type="caution">
    <text evidence="1">The sequence shown here is derived from an EMBL/GenBank/DDBJ whole genome shotgun (WGS) entry which is preliminary data.</text>
</comment>
<dbReference type="EMBL" id="QKWJ01000045">
    <property type="protein sequence ID" value="RDK07268.1"/>
    <property type="molecule type" value="Genomic_DNA"/>
</dbReference>